<proteinExistence type="predicted"/>
<dbReference type="GO" id="GO:0003697">
    <property type="term" value="F:single-stranded DNA binding"/>
    <property type="evidence" value="ECO:0007669"/>
    <property type="project" value="InterPro"/>
</dbReference>
<evidence type="ECO:0000256" key="2">
    <source>
        <dbReference type="PROSITE-ProRule" id="PRU00252"/>
    </source>
</evidence>
<dbReference type="AlphaFoldDB" id="A0A6N9Z546"/>
<gene>
    <name evidence="3" type="ORF">GFD25_07565</name>
</gene>
<dbReference type="Proteomes" id="UP000469194">
    <property type="component" value="Unassembled WGS sequence"/>
</dbReference>
<evidence type="ECO:0000313" key="3">
    <source>
        <dbReference type="EMBL" id="NEG89839.1"/>
    </source>
</evidence>
<reference evidence="3 4" key="1">
    <citation type="submission" date="2019-10" db="EMBL/GenBank/DDBJ databases">
        <title>Bifidobacterium from non-human primates.</title>
        <authorList>
            <person name="Modesto M."/>
        </authorList>
    </citation>
    <scope>NUCLEOTIDE SEQUENCE [LARGE SCALE GENOMIC DNA]</scope>
    <source>
        <strain evidence="3 4">TRE17</strain>
    </source>
</reference>
<dbReference type="Gene3D" id="2.40.50.140">
    <property type="entry name" value="Nucleic acid-binding proteins"/>
    <property type="match status" value="1"/>
</dbReference>
<accession>A0A6N9Z546</accession>
<evidence type="ECO:0008006" key="5">
    <source>
        <dbReference type="Google" id="ProtNLM"/>
    </source>
</evidence>
<organism evidence="3 4">
    <name type="scientific">Bifidobacterium aerophilum</name>
    <dbReference type="NCBI Taxonomy" id="1798155"/>
    <lineage>
        <taxon>Bacteria</taxon>
        <taxon>Bacillati</taxon>
        <taxon>Actinomycetota</taxon>
        <taxon>Actinomycetes</taxon>
        <taxon>Bifidobacteriales</taxon>
        <taxon>Bifidobacteriaceae</taxon>
        <taxon>Bifidobacterium</taxon>
    </lineage>
</organism>
<protein>
    <recommendedName>
        <fullName evidence="5">Single-stranded DNA-binding protein</fullName>
    </recommendedName>
</protein>
<sequence length="101" mass="11411">MTSQDTEIRLIGRLTHDASFRTVDDDSRIAYLDLQVELPPEDTMIVHAQARGPIADYLHAHDCRQGDHMIVFGMLKTTRKGDEYVAVRVAAADTSKDWRPS</sequence>
<dbReference type="InterPro" id="IPR000424">
    <property type="entry name" value="Primosome_PriB/ssb"/>
</dbReference>
<evidence type="ECO:0000256" key="1">
    <source>
        <dbReference type="ARBA" id="ARBA00023125"/>
    </source>
</evidence>
<dbReference type="InterPro" id="IPR012340">
    <property type="entry name" value="NA-bd_OB-fold"/>
</dbReference>
<keyword evidence="4" id="KW-1185">Reference proteome</keyword>
<dbReference type="PROSITE" id="PS50935">
    <property type="entry name" value="SSB"/>
    <property type="match status" value="1"/>
</dbReference>
<dbReference type="SUPFAM" id="SSF50249">
    <property type="entry name" value="Nucleic acid-binding proteins"/>
    <property type="match status" value="1"/>
</dbReference>
<evidence type="ECO:0000313" key="4">
    <source>
        <dbReference type="Proteomes" id="UP000469194"/>
    </source>
</evidence>
<dbReference type="RefSeq" id="WP_163231512.1">
    <property type="nucleotide sequence ID" value="NZ_WHZW01000014.1"/>
</dbReference>
<name>A0A6N9Z546_9BIFI</name>
<dbReference type="EMBL" id="WHZW01000014">
    <property type="protein sequence ID" value="NEG89839.1"/>
    <property type="molecule type" value="Genomic_DNA"/>
</dbReference>
<comment type="caution">
    <text evidence="3">The sequence shown here is derived from an EMBL/GenBank/DDBJ whole genome shotgun (WGS) entry which is preliminary data.</text>
</comment>
<keyword evidence="1 2" id="KW-0238">DNA-binding</keyword>